<sequence>CYGMQVLTKQLGGKVALGTKYEYGHAILHLSDADSLLFADLSTSSSVWMSHADRIEEMPPGFTALAHTENSPIAVMGNKEGIFGLQFHPEVAHTLEGKTILKNFVCLICGCQGNWTIGSFIDESISGIKKQVGEGKVISALSGGVDSSVVATIIHRAIGDQLTCIFVNHGLLRREEVERTFNVFRLNLGMNIIYVDASERFLNRLKGVTDPEIKRKIIGEEFIRVFEEEANKIGKVDFLAQGTLYPDVIESASSGSRASAKIKTHHNVGGLPAKMTLNLLEPLRNLFKDEVRQV</sequence>
<dbReference type="PANTHER" id="PTHR11922">
    <property type="entry name" value="GMP SYNTHASE-RELATED"/>
    <property type="match status" value="1"/>
</dbReference>
<reference evidence="7" key="1">
    <citation type="journal article" date="2014" name="Front. Microbiol.">
        <title>High frequency of phylogenetically diverse reductive dehalogenase-homologous genes in deep subseafloor sedimentary metagenomes.</title>
        <authorList>
            <person name="Kawai M."/>
            <person name="Futagami T."/>
            <person name="Toyoda A."/>
            <person name="Takaki Y."/>
            <person name="Nishi S."/>
            <person name="Hori S."/>
            <person name="Arai W."/>
            <person name="Tsubouchi T."/>
            <person name="Morono Y."/>
            <person name="Uchiyama I."/>
            <person name="Ito T."/>
            <person name="Fujiyama A."/>
            <person name="Inagaki F."/>
            <person name="Takami H."/>
        </authorList>
    </citation>
    <scope>NUCLEOTIDE SEQUENCE</scope>
    <source>
        <strain evidence="7">Expedition CK06-06</strain>
    </source>
</reference>
<evidence type="ECO:0000256" key="5">
    <source>
        <dbReference type="ARBA" id="ARBA00022840"/>
    </source>
</evidence>
<organism evidence="7">
    <name type="scientific">marine sediment metagenome</name>
    <dbReference type="NCBI Taxonomy" id="412755"/>
    <lineage>
        <taxon>unclassified sequences</taxon>
        <taxon>metagenomes</taxon>
        <taxon>ecological metagenomes</taxon>
    </lineage>
</organism>
<proteinExistence type="predicted"/>
<dbReference type="InterPro" id="IPR017926">
    <property type="entry name" value="GATASE"/>
</dbReference>
<evidence type="ECO:0000313" key="7">
    <source>
        <dbReference type="EMBL" id="GAH55479.1"/>
    </source>
</evidence>
<dbReference type="SUPFAM" id="SSF52317">
    <property type="entry name" value="Class I glutamine amidotransferase-like"/>
    <property type="match status" value="1"/>
</dbReference>
<dbReference type="Gene3D" id="3.40.50.620">
    <property type="entry name" value="HUPs"/>
    <property type="match status" value="1"/>
</dbReference>
<dbReference type="InterPro" id="IPR014729">
    <property type="entry name" value="Rossmann-like_a/b/a_fold"/>
</dbReference>
<protein>
    <recommendedName>
        <fullName evidence="6">GMPS ATP-PPase domain-containing protein</fullName>
    </recommendedName>
</protein>
<dbReference type="InterPro" id="IPR025777">
    <property type="entry name" value="GMPS_ATP_PPase_dom"/>
</dbReference>
<dbReference type="GO" id="GO:0005524">
    <property type="term" value="F:ATP binding"/>
    <property type="evidence" value="ECO:0007669"/>
    <property type="project" value="UniProtKB-KW"/>
</dbReference>
<keyword evidence="2" id="KW-0547">Nucleotide-binding</keyword>
<dbReference type="SUPFAM" id="SSF52402">
    <property type="entry name" value="Adenine nucleotide alpha hydrolases-like"/>
    <property type="match status" value="1"/>
</dbReference>
<evidence type="ECO:0000256" key="4">
    <source>
        <dbReference type="ARBA" id="ARBA00022755"/>
    </source>
</evidence>
<dbReference type="Pfam" id="PF00117">
    <property type="entry name" value="GATase"/>
    <property type="match status" value="1"/>
</dbReference>
<dbReference type="PANTHER" id="PTHR11922:SF2">
    <property type="entry name" value="GMP SYNTHASE [GLUTAMINE-HYDROLYZING]"/>
    <property type="match status" value="1"/>
</dbReference>
<dbReference type="AlphaFoldDB" id="X1HNT4"/>
<dbReference type="EMBL" id="BARU01018354">
    <property type="protein sequence ID" value="GAH55479.1"/>
    <property type="molecule type" value="Genomic_DNA"/>
</dbReference>
<name>X1HNT4_9ZZZZ</name>
<dbReference type="Pfam" id="PF02540">
    <property type="entry name" value="NAD_synthase"/>
    <property type="match status" value="1"/>
</dbReference>
<dbReference type="InterPro" id="IPR029062">
    <property type="entry name" value="Class_I_gatase-like"/>
</dbReference>
<keyword evidence="3" id="KW-0332">GMP biosynthesis</keyword>
<keyword evidence="5" id="KW-0067">ATP-binding</keyword>
<dbReference type="PROSITE" id="PS51273">
    <property type="entry name" value="GATASE_TYPE_1"/>
    <property type="match status" value="1"/>
</dbReference>
<feature type="non-terminal residue" evidence="7">
    <location>
        <position position="1"/>
    </location>
</feature>
<dbReference type="GO" id="GO:0003921">
    <property type="term" value="F:GMP synthase activity"/>
    <property type="evidence" value="ECO:0007669"/>
    <property type="project" value="InterPro"/>
</dbReference>
<gene>
    <name evidence="7" type="ORF">S03H2_30340</name>
</gene>
<comment type="caution">
    <text evidence="7">The sequence shown here is derived from an EMBL/GenBank/DDBJ whole genome shotgun (WGS) entry which is preliminary data.</text>
</comment>
<evidence type="ECO:0000256" key="2">
    <source>
        <dbReference type="ARBA" id="ARBA00022741"/>
    </source>
</evidence>
<dbReference type="GO" id="GO:0005829">
    <property type="term" value="C:cytosol"/>
    <property type="evidence" value="ECO:0007669"/>
    <property type="project" value="TreeGrafter"/>
</dbReference>
<feature type="non-terminal residue" evidence="7">
    <location>
        <position position="294"/>
    </location>
</feature>
<evidence type="ECO:0000259" key="6">
    <source>
        <dbReference type="PROSITE" id="PS51553"/>
    </source>
</evidence>
<dbReference type="Gene3D" id="3.40.50.880">
    <property type="match status" value="1"/>
</dbReference>
<keyword evidence="1" id="KW-0436">Ligase</keyword>
<evidence type="ECO:0000256" key="1">
    <source>
        <dbReference type="ARBA" id="ARBA00022598"/>
    </source>
</evidence>
<dbReference type="NCBIfam" id="NF000848">
    <property type="entry name" value="PRK00074.1"/>
    <property type="match status" value="1"/>
</dbReference>
<evidence type="ECO:0000256" key="3">
    <source>
        <dbReference type="ARBA" id="ARBA00022749"/>
    </source>
</evidence>
<feature type="domain" description="GMPS ATP-PPase" evidence="6">
    <location>
        <begin position="115"/>
        <end position="294"/>
    </location>
</feature>
<accession>X1HNT4</accession>
<keyword evidence="4" id="KW-0658">Purine biosynthesis</keyword>
<dbReference type="InterPro" id="IPR022310">
    <property type="entry name" value="NAD/GMP_synthase"/>
</dbReference>
<dbReference type="PROSITE" id="PS51553">
    <property type="entry name" value="GMPS_ATP_PPASE"/>
    <property type="match status" value="1"/>
</dbReference>